<sequence>MRTDLDRDPWLEYRKALRMGKADPSRPPQVGRDTSYDSVAALEGVHFAGEWIRATPGRRYWLTADHNGQGGAKVFVKGFKRTEHAMDGLPESSLAAMGMTPEQFANLPPEKRKELVEADAKKNPMRYVRECYRWYLNCKDAKGEWKHLAAPFPPRGGLPADVEWLQIQVYSYWPPGEYLWDNVHLYADPRQKAPLAEEKARTPHFGKTSDVVERETAQPRTQPASNPAD</sequence>
<evidence type="ECO:0000256" key="1">
    <source>
        <dbReference type="SAM" id="MobiDB-lite"/>
    </source>
</evidence>
<dbReference type="EMBL" id="MWAK01000154">
    <property type="protein sequence ID" value="OPZ91725.1"/>
    <property type="molecule type" value="Genomic_DNA"/>
</dbReference>
<feature type="region of interest" description="Disordered" evidence="1">
    <location>
        <begin position="194"/>
        <end position="229"/>
    </location>
</feature>
<dbReference type="AlphaFoldDB" id="A0A1V5MF14"/>
<name>A0A1V5MF14_UNCT6</name>
<reference evidence="2" key="1">
    <citation type="submission" date="2017-02" db="EMBL/GenBank/DDBJ databases">
        <title>Delving into the versatile metabolic prowess of the omnipresent phylum Bacteroidetes.</title>
        <authorList>
            <person name="Nobu M.K."/>
            <person name="Mei R."/>
            <person name="Narihiro T."/>
            <person name="Kuroda K."/>
            <person name="Liu W.-T."/>
        </authorList>
    </citation>
    <scope>NUCLEOTIDE SEQUENCE</scope>
    <source>
        <strain evidence="2">ADurb.Bin417</strain>
    </source>
</reference>
<dbReference type="Proteomes" id="UP000485484">
    <property type="component" value="Unassembled WGS sequence"/>
</dbReference>
<organism evidence="2">
    <name type="scientific">candidate division TA06 bacterium ADurb.Bin417</name>
    <dbReference type="NCBI Taxonomy" id="1852828"/>
    <lineage>
        <taxon>Bacteria</taxon>
        <taxon>Bacteria division TA06</taxon>
    </lineage>
</organism>
<gene>
    <name evidence="2" type="ORF">BWY73_01020</name>
</gene>
<accession>A0A1V5MF14</accession>
<protein>
    <submittedName>
        <fullName evidence="2">Uncharacterized protein</fullName>
    </submittedName>
</protein>
<feature type="compositionally biased region" description="Polar residues" evidence="1">
    <location>
        <begin position="218"/>
        <end position="229"/>
    </location>
</feature>
<proteinExistence type="predicted"/>
<evidence type="ECO:0000313" key="2">
    <source>
        <dbReference type="EMBL" id="OPZ91725.1"/>
    </source>
</evidence>
<comment type="caution">
    <text evidence="2">The sequence shown here is derived from an EMBL/GenBank/DDBJ whole genome shotgun (WGS) entry which is preliminary data.</text>
</comment>